<dbReference type="InterPro" id="IPR008271">
    <property type="entry name" value="Ser/Thr_kinase_AS"/>
</dbReference>
<feature type="domain" description="Protein kinase" evidence="6">
    <location>
        <begin position="103"/>
        <end position="375"/>
    </location>
</feature>
<evidence type="ECO:0000256" key="4">
    <source>
        <dbReference type="ARBA" id="ARBA00022840"/>
    </source>
</evidence>
<dbReference type="SUPFAM" id="SSF48452">
    <property type="entry name" value="TPR-like"/>
    <property type="match status" value="2"/>
</dbReference>
<evidence type="ECO:0000313" key="8">
    <source>
        <dbReference type="Proteomes" id="UP000739538"/>
    </source>
</evidence>
<dbReference type="Pfam" id="PF00069">
    <property type="entry name" value="Pkinase"/>
    <property type="match status" value="1"/>
</dbReference>
<organism evidence="7 8">
    <name type="scientific">Eiseniibacteriota bacterium</name>
    <dbReference type="NCBI Taxonomy" id="2212470"/>
    <lineage>
        <taxon>Bacteria</taxon>
        <taxon>Candidatus Eiseniibacteriota</taxon>
    </lineage>
</organism>
<dbReference type="SMART" id="SM00028">
    <property type="entry name" value="TPR"/>
    <property type="match status" value="5"/>
</dbReference>
<evidence type="ECO:0000259" key="6">
    <source>
        <dbReference type="PROSITE" id="PS50011"/>
    </source>
</evidence>
<feature type="binding site" evidence="5">
    <location>
        <position position="138"/>
    </location>
    <ligand>
        <name>ATP</name>
        <dbReference type="ChEBI" id="CHEBI:30616"/>
    </ligand>
</feature>
<evidence type="ECO:0000313" key="7">
    <source>
        <dbReference type="EMBL" id="MCA9759034.1"/>
    </source>
</evidence>
<dbReference type="AlphaFoldDB" id="A0A956SGV3"/>
<keyword evidence="1" id="KW-0808">Transferase</keyword>
<dbReference type="InterPro" id="IPR017441">
    <property type="entry name" value="Protein_kinase_ATP_BS"/>
</dbReference>
<dbReference type="Gene3D" id="1.10.510.10">
    <property type="entry name" value="Transferase(Phosphotransferase) domain 1"/>
    <property type="match status" value="1"/>
</dbReference>
<dbReference type="GO" id="GO:0005524">
    <property type="term" value="F:ATP binding"/>
    <property type="evidence" value="ECO:0007669"/>
    <property type="project" value="UniProtKB-UniRule"/>
</dbReference>
<gene>
    <name evidence="7" type="ORF">KDA27_24795</name>
</gene>
<dbReference type="PROSITE" id="PS00107">
    <property type="entry name" value="PROTEIN_KINASE_ATP"/>
    <property type="match status" value="1"/>
</dbReference>
<dbReference type="PANTHER" id="PTHR43289">
    <property type="entry name" value="MITOGEN-ACTIVATED PROTEIN KINASE KINASE KINASE 20-RELATED"/>
    <property type="match status" value="1"/>
</dbReference>
<dbReference type="PROSITE" id="PS00108">
    <property type="entry name" value="PROTEIN_KINASE_ST"/>
    <property type="match status" value="1"/>
</dbReference>
<dbReference type="EMBL" id="JAGQHS010000251">
    <property type="protein sequence ID" value="MCA9759034.1"/>
    <property type="molecule type" value="Genomic_DNA"/>
</dbReference>
<evidence type="ECO:0000256" key="3">
    <source>
        <dbReference type="ARBA" id="ARBA00022777"/>
    </source>
</evidence>
<reference evidence="7" key="1">
    <citation type="submission" date="2020-04" db="EMBL/GenBank/DDBJ databases">
        <authorList>
            <person name="Zhang T."/>
        </authorList>
    </citation>
    <scope>NUCLEOTIDE SEQUENCE</scope>
    <source>
        <strain evidence="7">HKST-UBA02</strain>
    </source>
</reference>
<dbReference type="InterPro" id="IPR000719">
    <property type="entry name" value="Prot_kinase_dom"/>
</dbReference>
<evidence type="ECO:0000256" key="5">
    <source>
        <dbReference type="PROSITE-ProRule" id="PRU10141"/>
    </source>
</evidence>
<dbReference type="SUPFAM" id="SSF56112">
    <property type="entry name" value="Protein kinase-like (PK-like)"/>
    <property type="match status" value="1"/>
</dbReference>
<dbReference type="Proteomes" id="UP000739538">
    <property type="component" value="Unassembled WGS sequence"/>
</dbReference>
<keyword evidence="2 5" id="KW-0547">Nucleotide-binding</keyword>
<dbReference type="InterPro" id="IPR011009">
    <property type="entry name" value="Kinase-like_dom_sf"/>
</dbReference>
<evidence type="ECO:0000256" key="2">
    <source>
        <dbReference type="ARBA" id="ARBA00022741"/>
    </source>
</evidence>
<dbReference type="PANTHER" id="PTHR43289:SF34">
    <property type="entry name" value="SERINE_THREONINE-PROTEIN KINASE YBDM-RELATED"/>
    <property type="match status" value="1"/>
</dbReference>
<name>A0A956SGV3_UNCEI</name>
<proteinExistence type="predicted"/>
<keyword evidence="4 5" id="KW-0067">ATP-binding</keyword>
<dbReference type="Gene3D" id="1.25.40.10">
    <property type="entry name" value="Tetratricopeptide repeat domain"/>
    <property type="match status" value="2"/>
</dbReference>
<accession>A0A956SGV3</accession>
<dbReference type="InterPro" id="IPR019734">
    <property type="entry name" value="TPR_rpt"/>
</dbReference>
<sequence>MDESDVPDRIDPRLDEILDEVLDLADGDVSAYLDRRCAGAPELRARIEAILDADREVSAEFLRPVAPAEAVQSALTDDVLDGGTFPAPDPLEELPVGTSIGAWKIVREVGRGGMARVYLAERREESYEQRAAIKVIRKGVDRDEVQSRFLRERRILARLQHPGIAGLIDGGVMTDGSPWFAMEYVDGKPIIEWSQARRLDVEGKVRVFLRVCEAVRYAHQNLVVHRDIKPSNIFVSASGDAKLLDFGIARLLEQDEEGTQTLTVAGVRPMTPRYAAPEQLLGQAVTTATDIYGLGVVLYELLAGVSPFRAPGSSISEYQRLVLETDPARPSDVVDSVKERIDRDLDNIVLTAIAKRPEDRYASVEALASDLERWLHGLPVRATASTFHYRSSKFIRRNRPLVFASVAAVLAFLVGLAATRWQLPAAGVVIASLVGGLSYSSIQARKARAAAKRAEEIKHFLLRTFEVADPMRAQGKPITVRELVDRGASQVETELADQPELRAEMLGVLGEIYVQLSLPESGLPLVEREIAVLKSLVKTPSARLGDALRRRGNLLIQAGKWRDAEVDLRRASELHKKDLGARSPEYAEDLDQLAGAVRVQSRASEAEALVRESLEIRRTVLGEWHPKVATSYNNLALMMREAGRPMEAEALYRRALDIRAGSLSAEDPTHFLTAINLSITLRQLGRIEESLTLLDEMLTRFTPMFGEGHDLVMTARNTRAALYLDLERFTEAEAEFAEILHFWEQRAGRNHPNAIMTIANLAFAQRGLGRVEESIATAEEAIELWRSQYGGAHVAMSNLLANLAKSLELGSRIEAAVTALDEALSISMKVRGETHYDTATLKLSRAALALRMNRPDEEARF</sequence>
<dbReference type="InterPro" id="IPR011990">
    <property type="entry name" value="TPR-like_helical_dom_sf"/>
</dbReference>
<keyword evidence="3 7" id="KW-0418">Kinase</keyword>
<evidence type="ECO:0000256" key="1">
    <source>
        <dbReference type="ARBA" id="ARBA00022679"/>
    </source>
</evidence>
<dbReference type="GO" id="GO:0004674">
    <property type="term" value="F:protein serine/threonine kinase activity"/>
    <property type="evidence" value="ECO:0007669"/>
    <property type="project" value="UniProtKB-KW"/>
</dbReference>
<feature type="non-terminal residue" evidence="7">
    <location>
        <position position="861"/>
    </location>
</feature>
<dbReference type="Pfam" id="PF13424">
    <property type="entry name" value="TPR_12"/>
    <property type="match status" value="3"/>
</dbReference>
<dbReference type="PROSITE" id="PS50011">
    <property type="entry name" value="PROTEIN_KINASE_DOM"/>
    <property type="match status" value="1"/>
</dbReference>
<comment type="caution">
    <text evidence="7">The sequence shown here is derived from an EMBL/GenBank/DDBJ whole genome shotgun (WGS) entry which is preliminary data.</text>
</comment>
<reference evidence="7" key="2">
    <citation type="journal article" date="2021" name="Microbiome">
        <title>Successional dynamics and alternative stable states in a saline activated sludge microbial community over 9 years.</title>
        <authorList>
            <person name="Wang Y."/>
            <person name="Ye J."/>
            <person name="Ju F."/>
            <person name="Liu L."/>
            <person name="Boyd J.A."/>
            <person name="Deng Y."/>
            <person name="Parks D.H."/>
            <person name="Jiang X."/>
            <person name="Yin X."/>
            <person name="Woodcroft B.J."/>
            <person name="Tyson G.W."/>
            <person name="Hugenholtz P."/>
            <person name="Polz M.F."/>
            <person name="Zhang T."/>
        </authorList>
    </citation>
    <scope>NUCLEOTIDE SEQUENCE</scope>
    <source>
        <strain evidence="7">HKST-UBA02</strain>
    </source>
</reference>
<dbReference type="SMART" id="SM00220">
    <property type="entry name" value="S_TKc"/>
    <property type="match status" value="1"/>
</dbReference>
<keyword evidence="7" id="KW-0723">Serine/threonine-protein kinase</keyword>
<protein>
    <submittedName>
        <fullName evidence="7">Serine/threonine protein kinase</fullName>
    </submittedName>
</protein>
<dbReference type="Gene3D" id="3.30.200.20">
    <property type="entry name" value="Phosphorylase Kinase, domain 1"/>
    <property type="match status" value="1"/>
</dbReference>
<dbReference type="CDD" id="cd14014">
    <property type="entry name" value="STKc_PknB_like"/>
    <property type="match status" value="1"/>
</dbReference>